<dbReference type="SUPFAM" id="SSF56529">
    <property type="entry name" value="FAH"/>
    <property type="match status" value="1"/>
</dbReference>
<protein>
    <submittedName>
        <fullName evidence="1">2-keto-4-pentenoate hydratase</fullName>
        <ecNumber evidence="1">4.2.1.80</ecNumber>
    </submittedName>
</protein>
<dbReference type="EC" id="4.2.1.80" evidence="1"/>
<dbReference type="RefSeq" id="WP_209985285.1">
    <property type="nucleotide sequence ID" value="NZ_JAGINO010000016.1"/>
</dbReference>
<comment type="caution">
    <text evidence="1">The sequence shown here is derived from an EMBL/GenBank/DDBJ whole genome shotgun (WGS) entry which is preliminary data.</text>
</comment>
<name>A0ABU0MPT6_9PROT</name>
<reference evidence="1 2" key="1">
    <citation type="submission" date="2023-07" db="EMBL/GenBank/DDBJ databases">
        <title>Genomic Encyclopedia of Type Strains, Phase IV (KMG-IV): sequencing the most valuable type-strain genomes for metagenomic binning, comparative biology and taxonomic classification.</title>
        <authorList>
            <person name="Goeker M."/>
        </authorList>
    </citation>
    <scope>NUCLEOTIDE SEQUENCE [LARGE SCALE GENOMIC DNA]</scope>
    <source>
        <strain evidence="1 2">DSM 19922</strain>
    </source>
</reference>
<dbReference type="PANTHER" id="PTHR30143">
    <property type="entry name" value="ACID HYDRATASE"/>
    <property type="match status" value="1"/>
</dbReference>
<keyword evidence="2" id="KW-1185">Reference proteome</keyword>
<sequence length="284" mass="28050">MTVVHPHGLSAPTLTDAEIAGIAASFVDARRGATALADFPGPLPADLATAYAIQAAAIAGWGDEVAGWKVARVPPALEERLGAMRYIGPVFARGIRRFDGGDLSFPVIPGGFGAVEAEFAVQVAADAPADKLDYSPAEAGAFIGAVHAAIEVAGGPLAPVNDLGPTAATSVFGNNTALIVGERVPTDDEGGGTAGADALRAEVLIDGQSVGVGSTAKLPGGIAAALAVALGTAARVGRPLKAGQWVSTGALTGVHAIAIGQSARVCFTGFAPMSGIAVAAMPAE</sequence>
<evidence type="ECO:0000313" key="1">
    <source>
        <dbReference type="EMBL" id="MDQ0535156.1"/>
    </source>
</evidence>
<dbReference type="PANTHER" id="PTHR30143:SF0">
    <property type="entry name" value="2-KETO-4-PENTENOATE HYDRATASE"/>
    <property type="match status" value="1"/>
</dbReference>
<dbReference type="Proteomes" id="UP001244552">
    <property type="component" value="Unassembled WGS sequence"/>
</dbReference>
<dbReference type="InterPro" id="IPR050772">
    <property type="entry name" value="Hydratase-Decarb/MhpD_sf"/>
</dbReference>
<dbReference type="InterPro" id="IPR036663">
    <property type="entry name" value="Fumarylacetoacetase_C_sf"/>
</dbReference>
<gene>
    <name evidence="1" type="ORF">QO018_004034</name>
</gene>
<evidence type="ECO:0000313" key="2">
    <source>
        <dbReference type="Proteomes" id="UP001244552"/>
    </source>
</evidence>
<dbReference type="GO" id="GO:0008684">
    <property type="term" value="F:2-oxopent-4-enoate hydratase activity"/>
    <property type="evidence" value="ECO:0007669"/>
    <property type="project" value="UniProtKB-EC"/>
</dbReference>
<keyword evidence="1" id="KW-0456">Lyase</keyword>
<dbReference type="EMBL" id="JAUSVU010000016">
    <property type="protein sequence ID" value="MDQ0535156.1"/>
    <property type="molecule type" value="Genomic_DNA"/>
</dbReference>
<accession>A0ABU0MPT6</accession>
<organism evidence="1 2">
    <name type="scientific">Azospirillum picis</name>
    <dbReference type="NCBI Taxonomy" id="488438"/>
    <lineage>
        <taxon>Bacteria</taxon>
        <taxon>Pseudomonadati</taxon>
        <taxon>Pseudomonadota</taxon>
        <taxon>Alphaproteobacteria</taxon>
        <taxon>Rhodospirillales</taxon>
        <taxon>Azospirillaceae</taxon>
        <taxon>Azospirillum</taxon>
    </lineage>
</organism>
<proteinExistence type="predicted"/>
<dbReference type="Gene3D" id="3.90.850.10">
    <property type="entry name" value="Fumarylacetoacetase-like, C-terminal domain"/>
    <property type="match status" value="1"/>
</dbReference>